<protein>
    <submittedName>
        <fullName evidence="6">S-adenosyl-L-methionine-dependent methyltransferase</fullName>
    </submittedName>
</protein>
<comment type="similarity">
    <text evidence="4">Belongs to the class I-like SAM-binding methyltransferase superfamily. Cation-dependent O-methyltransferase family.</text>
</comment>
<evidence type="ECO:0000313" key="7">
    <source>
        <dbReference type="Proteomes" id="UP000077266"/>
    </source>
</evidence>
<feature type="region of interest" description="Disordered" evidence="5">
    <location>
        <begin position="1"/>
        <end position="20"/>
    </location>
</feature>
<gene>
    <name evidence="6" type="ORF">EXIGLDRAFT_29160</name>
</gene>
<name>A0A165PA15_EXIGL</name>
<organism evidence="6 7">
    <name type="scientific">Exidia glandulosa HHB12029</name>
    <dbReference type="NCBI Taxonomy" id="1314781"/>
    <lineage>
        <taxon>Eukaryota</taxon>
        <taxon>Fungi</taxon>
        <taxon>Dikarya</taxon>
        <taxon>Basidiomycota</taxon>
        <taxon>Agaricomycotina</taxon>
        <taxon>Agaricomycetes</taxon>
        <taxon>Auriculariales</taxon>
        <taxon>Exidiaceae</taxon>
        <taxon>Exidia</taxon>
    </lineage>
</organism>
<dbReference type="InParanoid" id="A0A165PA15"/>
<evidence type="ECO:0000256" key="4">
    <source>
        <dbReference type="ARBA" id="ARBA00023453"/>
    </source>
</evidence>
<keyword evidence="2 6" id="KW-0808">Transferase</keyword>
<dbReference type="EMBL" id="KV425891">
    <property type="protein sequence ID" value="KZW01865.1"/>
    <property type="molecule type" value="Genomic_DNA"/>
</dbReference>
<dbReference type="PROSITE" id="PS51682">
    <property type="entry name" value="SAM_OMT_I"/>
    <property type="match status" value="1"/>
</dbReference>
<dbReference type="GO" id="GO:0032259">
    <property type="term" value="P:methylation"/>
    <property type="evidence" value="ECO:0007669"/>
    <property type="project" value="UniProtKB-KW"/>
</dbReference>
<dbReference type="Proteomes" id="UP000077266">
    <property type="component" value="Unassembled WGS sequence"/>
</dbReference>
<evidence type="ECO:0000256" key="1">
    <source>
        <dbReference type="ARBA" id="ARBA00022603"/>
    </source>
</evidence>
<dbReference type="GO" id="GO:0008171">
    <property type="term" value="F:O-methyltransferase activity"/>
    <property type="evidence" value="ECO:0007669"/>
    <property type="project" value="InterPro"/>
</dbReference>
<evidence type="ECO:0000256" key="5">
    <source>
        <dbReference type="SAM" id="MobiDB-lite"/>
    </source>
</evidence>
<keyword evidence="7" id="KW-1185">Reference proteome</keyword>
<reference evidence="6 7" key="1">
    <citation type="journal article" date="2016" name="Mol. Biol. Evol.">
        <title>Comparative Genomics of Early-Diverging Mushroom-Forming Fungi Provides Insights into the Origins of Lignocellulose Decay Capabilities.</title>
        <authorList>
            <person name="Nagy L.G."/>
            <person name="Riley R."/>
            <person name="Tritt A."/>
            <person name="Adam C."/>
            <person name="Daum C."/>
            <person name="Floudas D."/>
            <person name="Sun H."/>
            <person name="Yadav J.S."/>
            <person name="Pangilinan J."/>
            <person name="Larsson K.H."/>
            <person name="Matsuura K."/>
            <person name="Barry K."/>
            <person name="Labutti K."/>
            <person name="Kuo R."/>
            <person name="Ohm R.A."/>
            <person name="Bhattacharya S.S."/>
            <person name="Shirouzu T."/>
            <person name="Yoshinaga Y."/>
            <person name="Martin F.M."/>
            <person name="Grigoriev I.V."/>
            <person name="Hibbett D.S."/>
        </authorList>
    </citation>
    <scope>NUCLEOTIDE SEQUENCE [LARGE SCALE GENOMIC DNA]</scope>
    <source>
        <strain evidence="6 7">HHB12029</strain>
    </source>
</reference>
<evidence type="ECO:0000313" key="6">
    <source>
        <dbReference type="EMBL" id="KZW01865.1"/>
    </source>
</evidence>
<dbReference type="InterPro" id="IPR002935">
    <property type="entry name" value="SAM_O-MeTrfase"/>
</dbReference>
<proteinExistence type="inferred from homology"/>
<dbReference type="AlphaFoldDB" id="A0A165PA15"/>
<keyword evidence="3" id="KW-0949">S-adenosyl-L-methionine</keyword>
<keyword evidence="1 6" id="KW-0489">Methyltransferase</keyword>
<dbReference type="PANTHER" id="PTHR43167">
    <property type="entry name" value="PUTATIVE (AFU_ORTHOLOGUE AFUA_6G01830)-RELATED"/>
    <property type="match status" value="1"/>
</dbReference>
<dbReference type="CDD" id="cd02440">
    <property type="entry name" value="AdoMet_MTases"/>
    <property type="match status" value="1"/>
</dbReference>
<dbReference type="OrthoDB" id="4863010at2759"/>
<dbReference type="STRING" id="1314781.A0A165PA15"/>
<dbReference type="Pfam" id="PF13578">
    <property type="entry name" value="Methyltransf_24"/>
    <property type="match status" value="1"/>
</dbReference>
<evidence type="ECO:0000256" key="2">
    <source>
        <dbReference type="ARBA" id="ARBA00022679"/>
    </source>
</evidence>
<accession>A0A165PA15</accession>
<dbReference type="SUPFAM" id="SSF53335">
    <property type="entry name" value="S-adenosyl-L-methionine-dependent methyltransferases"/>
    <property type="match status" value="1"/>
</dbReference>
<evidence type="ECO:0000256" key="3">
    <source>
        <dbReference type="ARBA" id="ARBA00022691"/>
    </source>
</evidence>
<dbReference type="InterPro" id="IPR029063">
    <property type="entry name" value="SAM-dependent_MTases_sf"/>
</dbReference>
<dbReference type="Gene3D" id="3.40.50.150">
    <property type="entry name" value="Vaccinia Virus protein VP39"/>
    <property type="match status" value="1"/>
</dbReference>
<dbReference type="PANTHER" id="PTHR43167:SF1">
    <property type="entry name" value="PUTATIVE (AFU_ORTHOLOGUE AFUA_6G01830)-RELATED"/>
    <property type="match status" value="1"/>
</dbReference>
<sequence>MAECRDSGSTYAMSPPPNPMIDASPQVRELLGRLHALSLEQEVAISAQAAALRHLPEEERKEPLAALMRDKFIALDQDKCEFIYTLLRATNARHVVEAGTSFGVSTIYLALAVSQNHGNDGRVIATEHEPEKARRAREHWAEAGSVIEDAIDLREGDLRQTLKVNMPQVDFLLLDIWTPMALPTLEIVLPHLRPGAIVVADNTISFSAAYADLLAVLRSPSGPFRSVVLPYSNGLEFSVYVP</sequence>